<accession>A0ABR4BN24</accession>
<organism evidence="2 3">
    <name type="scientific">Lepraria finkii</name>
    <dbReference type="NCBI Taxonomy" id="1340010"/>
    <lineage>
        <taxon>Eukaryota</taxon>
        <taxon>Fungi</taxon>
        <taxon>Dikarya</taxon>
        <taxon>Ascomycota</taxon>
        <taxon>Pezizomycotina</taxon>
        <taxon>Lecanoromycetes</taxon>
        <taxon>OSLEUM clade</taxon>
        <taxon>Lecanoromycetidae</taxon>
        <taxon>Lecanorales</taxon>
        <taxon>Lecanorineae</taxon>
        <taxon>Stereocaulaceae</taxon>
        <taxon>Lepraria</taxon>
    </lineage>
</organism>
<protein>
    <submittedName>
        <fullName evidence="2">Uncharacterized protein</fullName>
    </submittedName>
</protein>
<comment type="caution">
    <text evidence="2">The sequence shown here is derived from an EMBL/GenBank/DDBJ whole genome shotgun (WGS) entry which is preliminary data.</text>
</comment>
<evidence type="ECO:0000313" key="3">
    <source>
        <dbReference type="Proteomes" id="UP001590951"/>
    </source>
</evidence>
<name>A0ABR4BN24_9LECA</name>
<evidence type="ECO:0000313" key="2">
    <source>
        <dbReference type="EMBL" id="KAL2058772.1"/>
    </source>
</evidence>
<feature type="region of interest" description="Disordered" evidence="1">
    <location>
        <begin position="53"/>
        <end position="119"/>
    </location>
</feature>
<evidence type="ECO:0000256" key="1">
    <source>
        <dbReference type="SAM" id="MobiDB-lite"/>
    </source>
</evidence>
<gene>
    <name evidence="2" type="ORF">ABVK25_000063</name>
</gene>
<feature type="compositionally biased region" description="Low complexity" evidence="1">
    <location>
        <begin position="53"/>
        <end position="70"/>
    </location>
</feature>
<reference evidence="2 3" key="1">
    <citation type="submission" date="2024-09" db="EMBL/GenBank/DDBJ databases">
        <title>Rethinking Asexuality: The Enigmatic Case of Functional Sexual Genes in Lepraria (Stereocaulaceae).</title>
        <authorList>
            <person name="Doellman M."/>
            <person name="Sun Y."/>
            <person name="Barcenas-Pena A."/>
            <person name="Lumbsch H.T."/>
            <person name="Grewe F."/>
        </authorList>
    </citation>
    <scope>NUCLEOTIDE SEQUENCE [LARGE SCALE GENOMIC DNA]</scope>
    <source>
        <strain evidence="2 3">Grewe 0041</strain>
    </source>
</reference>
<sequence>MTRSSQAQTSIFYHPKPIPFQISGKPVTTHFPPAKTPASKSSNICVYYQRPSVSAKTSTKAPSTTTKASVGTGQTSHHSSDSSVGSDIDDILAPHEALIGGAPNLPGGPNQTLGAGLSNLQNPLSAREHAANVAREAAPVNKADETPSQAIASAHRAANPGLMPQLGNVVFGPAVNSSLTGSTGSAGPSTGTRSSKGKEREPDVRDRVILLVGFSLCFCWLEFVQLKGPRGERSG</sequence>
<feature type="compositionally biased region" description="Low complexity" evidence="1">
    <location>
        <begin position="178"/>
        <end position="194"/>
    </location>
</feature>
<dbReference type="EMBL" id="JBHFEH010000001">
    <property type="protein sequence ID" value="KAL2058772.1"/>
    <property type="molecule type" value="Genomic_DNA"/>
</dbReference>
<dbReference type="Proteomes" id="UP001590951">
    <property type="component" value="Unassembled WGS sequence"/>
</dbReference>
<feature type="region of interest" description="Disordered" evidence="1">
    <location>
        <begin position="178"/>
        <end position="202"/>
    </location>
</feature>
<keyword evidence="3" id="KW-1185">Reference proteome</keyword>
<proteinExistence type="predicted"/>
<feature type="compositionally biased region" description="Polar residues" evidence="1">
    <location>
        <begin position="109"/>
        <end position="119"/>
    </location>
</feature>